<dbReference type="Pfam" id="PF02129">
    <property type="entry name" value="Peptidase_S15"/>
    <property type="match status" value="1"/>
</dbReference>
<feature type="domain" description="Xaa-Pro dipeptidyl-peptidase-like" evidence="3">
    <location>
        <begin position="13"/>
        <end position="142"/>
    </location>
</feature>
<accession>A0ABY5DP88</accession>
<dbReference type="Gene3D" id="3.40.50.1820">
    <property type="entry name" value="alpha/beta hydrolase"/>
    <property type="match status" value="1"/>
</dbReference>
<dbReference type="InterPro" id="IPR000383">
    <property type="entry name" value="Xaa-Pro-like_dom"/>
</dbReference>
<proteinExistence type="inferred from homology"/>
<sequence>MSARTDVTIPSHGETLAAWLYRPEGAESPVPCVVMAHGFSATREEGLAPYAEAFQAAGLAALVFDYRHFGDSTGEPRQLLDIGKQRADYRAAIGYARALDGIDPQRIVLWGSSFSGGHVMALAQEDPAIAAVIAQAPFTDGLSIIKVAPKANLLRSTADAIRDQAGALLGRPPVLLDAVGAPGSYAVMTAPEAEPGFRGIVSPTSKWRNEVAARVMLRIGTENPAGGVGKLQMPLLVCACDHDETTPPAAAIKAAERAPRGELKRYPLGHFGIYTSLEARADQVEFLTRHVLGGGVRTAAEKLAGEPAGQTL</sequence>
<name>A0ABY5DP88_9ACTN</name>
<dbReference type="RefSeq" id="WP_254569162.1">
    <property type="nucleotide sequence ID" value="NZ_CP098502.1"/>
</dbReference>
<protein>
    <submittedName>
        <fullName evidence="4">Alpha/beta fold hydrolase</fullName>
    </submittedName>
</protein>
<dbReference type="PANTHER" id="PTHR22946">
    <property type="entry name" value="DIENELACTONE HYDROLASE DOMAIN-CONTAINING PROTEIN-RELATED"/>
    <property type="match status" value="1"/>
</dbReference>
<keyword evidence="2 4" id="KW-0378">Hydrolase</keyword>
<comment type="similarity">
    <text evidence="1">Belongs to the AB hydrolase superfamily.</text>
</comment>
<dbReference type="PANTHER" id="PTHR22946:SF9">
    <property type="entry name" value="POLYKETIDE TRANSFERASE AF380"/>
    <property type="match status" value="1"/>
</dbReference>
<evidence type="ECO:0000313" key="4">
    <source>
        <dbReference type="EMBL" id="UTI62424.1"/>
    </source>
</evidence>
<dbReference type="GO" id="GO:0016787">
    <property type="term" value="F:hydrolase activity"/>
    <property type="evidence" value="ECO:0007669"/>
    <property type="project" value="UniProtKB-KW"/>
</dbReference>
<dbReference type="InterPro" id="IPR029058">
    <property type="entry name" value="AB_hydrolase_fold"/>
</dbReference>
<evidence type="ECO:0000313" key="5">
    <source>
        <dbReference type="Proteomes" id="UP001056035"/>
    </source>
</evidence>
<reference evidence="4 5" key="1">
    <citation type="submission" date="2022-06" db="EMBL/GenBank/DDBJ databases">
        <title>Paraconexibacter antarcticus.</title>
        <authorList>
            <person name="Kim C.S."/>
        </authorList>
    </citation>
    <scope>NUCLEOTIDE SEQUENCE [LARGE SCALE GENOMIC DNA]</scope>
    <source>
        <strain evidence="4 5">02-257</strain>
    </source>
</reference>
<gene>
    <name evidence="4" type="ORF">NBH00_13745</name>
</gene>
<evidence type="ECO:0000256" key="1">
    <source>
        <dbReference type="ARBA" id="ARBA00008645"/>
    </source>
</evidence>
<dbReference type="InterPro" id="IPR050261">
    <property type="entry name" value="FrsA_esterase"/>
</dbReference>
<evidence type="ECO:0000259" key="3">
    <source>
        <dbReference type="Pfam" id="PF02129"/>
    </source>
</evidence>
<dbReference type="SUPFAM" id="SSF53474">
    <property type="entry name" value="alpha/beta-Hydrolases"/>
    <property type="match status" value="1"/>
</dbReference>
<organism evidence="4 5">
    <name type="scientific">Paraconexibacter antarcticus</name>
    <dbReference type="NCBI Taxonomy" id="2949664"/>
    <lineage>
        <taxon>Bacteria</taxon>
        <taxon>Bacillati</taxon>
        <taxon>Actinomycetota</taxon>
        <taxon>Thermoleophilia</taxon>
        <taxon>Solirubrobacterales</taxon>
        <taxon>Paraconexibacteraceae</taxon>
        <taxon>Paraconexibacter</taxon>
    </lineage>
</organism>
<dbReference type="EMBL" id="CP098502">
    <property type="protein sequence ID" value="UTI62424.1"/>
    <property type="molecule type" value="Genomic_DNA"/>
</dbReference>
<dbReference type="Proteomes" id="UP001056035">
    <property type="component" value="Chromosome"/>
</dbReference>
<keyword evidence="5" id="KW-1185">Reference proteome</keyword>
<evidence type="ECO:0000256" key="2">
    <source>
        <dbReference type="ARBA" id="ARBA00022801"/>
    </source>
</evidence>